<dbReference type="AlphaFoldDB" id="A0A6J4J2F5"/>
<reference evidence="2" key="1">
    <citation type="submission" date="2020-02" db="EMBL/GenBank/DDBJ databases">
        <authorList>
            <person name="Meier V. D."/>
        </authorList>
    </citation>
    <scope>NUCLEOTIDE SEQUENCE</scope>
    <source>
        <strain evidence="2">AVDCRST_MAG10</strain>
    </source>
</reference>
<feature type="non-terminal residue" evidence="2">
    <location>
        <position position="292"/>
    </location>
</feature>
<feature type="non-terminal residue" evidence="2">
    <location>
        <position position="1"/>
    </location>
</feature>
<organism evidence="2">
    <name type="scientific">uncultured Acidimicrobiales bacterium</name>
    <dbReference type="NCBI Taxonomy" id="310071"/>
    <lineage>
        <taxon>Bacteria</taxon>
        <taxon>Bacillati</taxon>
        <taxon>Actinomycetota</taxon>
        <taxon>Acidimicrobiia</taxon>
        <taxon>Acidimicrobiales</taxon>
        <taxon>environmental samples</taxon>
    </lineage>
</organism>
<dbReference type="GO" id="GO:0016740">
    <property type="term" value="F:transferase activity"/>
    <property type="evidence" value="ECO:0007669"/>
    <property type="project" value="UniProtKB-KW"/>
</dbReference>
<evidence type="ECO:0000313" key="2">
    <source>
        <dbReference type="EMBL" id="CAA9266061.1"/>
    </source>
</evidence>
<accession>A0A6J4J2F5</accession>
<proteinExistence type="predicted"/>
<dbReference type="EMBL" id="CADCTB010000186">
    <property type="protein sequence ID" value="CAA9266061.1"/>
    <property type="molecule type" value="Genomic_DNA"/>
</dbReference>
<feature type="region of interest" description="Disordered" evidence="1">
    <location>
        <begin position="1"/>
        <end position="292"/>
    </location>
</feature>
<feature type="compositionally biased region" description="Basic residues" evidence="1">
    <location>
        <begin position="93"/>
        <end position="102"/>
    </location>
</feature>
<gene>
    <name evidence="2" type="ORF">AVDCRST_MAG10-3015</name>
</gene>
<sequence>DESRRPRGRARPGGHPDRRAPLCRRPVRHRLGGRRRRVERPAAGRVRHPAARRPAQVPGGPGRPGLAVDVGLRAPLRRRRAARTRVREPGPGRPRRVPRRLRAGPGRGRAAPRRCRSGGAGHDRAGRVEGGGPGRRRPGRRLDHRPGSRGPLGGDRRRLPGARRRPCSRGRPRRPCRSRPGGAGARISLHQRPGRGRGPVAARRVGRHSRPQGLRVQSPAPTSGDRGVRRGRPRPRSAGPWVGRRRGPVPPRLAPGGPSRRRVRPATGGPPRRDGSRPGSAGGRARGTTTRL</sequence>
<evidence type="ECO:0000256" key="1">
    <source>
        <dbReference type="SAM" id="MobiDB-lite"/>
    </source>
</evidence>
<keyword evidence="2" id="KW-0808">Transferase</keyword>
<feature type="compositionally biased region" description="Basic residues" evidence="1">
    <location>
        <begin position="21"/>
        <end position="38"/>
    </location>
</feature>
<name>A0A6J4J2F5_9ACTN</name>
<feature type="compositionally biased region" description="Basic residues" evidence="1">
    <location>
        <begin position="159"/>
        <end position="177"/>
    </location>
</feature>
<protein>
    <submittedName>
        <fullName evidence="2">FIG002813: LPPG:FO 2-phospho-L-lactate transferase like, CofD-like</fullName>
    </submittedName>
</protein>
<feature type="compositionally biased region" description="Basic residues" evidence="1">
    <location>
        <begin position="75"/>
        <end position="84"/>
    </location>
</feature>
<feature type="compositionally biased region" description="Basic residues" evidence="1">
    <location>
        <begin position="1"/>
        <end position="12"/>
    </location>
</feature>